<dbReference type="InterPro" id="IPR017665">
    <property type="entry name" value="Guanylate_kinase"/>
</dbReference>
<evidence type="ECO:0000256" key="7">
    <source>
        <dbReference type="ARBA" id="ARBA00022840"/>
    </source>
</evidence>
<dbReference type="Pfam" id="PF00625">
    <property type="entry name" value="Guanylate_kin"/>
    <property type="match status" value="1"/>
</dbReference>
<dbReference type="AlphaFoldDB" id="A0A4T0IDQ4"/>
<dbReference type="Gene3D" id="3.40.50.300">
    <property type="entry name" value="P-loop containing nucleotide triphosphate hydrolases"/>
    <property type="match status" value="1"/>
</dbReference>
<dbReference type="OMA" id="NFITHEV"/>
<keyword evidence="7" id="KW-0067">ATP-binding</keyword>
<dbReference type="PROSITE" id="PS50052">
    <property type="entry name" value="GUANYLATE_KINASE_2"/>
    <property type="match status" value="1"/>
</dbReference>
<keyword evidence="6" id="KW-0418">Kinase</keyword>
<dbReference type="GO" id="GO:0004385">
    <property type="term" value="F:GMP kinase activity"/>
    <property type="evidence" value="ECO:0007669"/>
    <property type="project" value="UniProtKB-EC"/>
</dbReference>
<dbReference type="SUPFAM" id="SSF52540">
    <property type="entry name" value="P-loop containing nucleoside triphosphate hydrolases"/>
    <property type="match status" value="1"/>
</dbReference>
<dbReference type="Gene3D" id="3.30.63.10">
    <property type="entry name" value="Guanylate Kinase phosphate binding domain"/>
    <property type="match status" value="1"/>
</dbReference>
<evidence type="ECO:0000313" key="10">
    <source>
        <dbReference type="EMBL" id="TIB14928.1"/>
    </source>
</evidence>
<evidence type="ECO:0000256" key="2">
    <source>
        <dbReference type="ARBA" id="ARBA00012961"/>
    </source>
</evidence>
<dbReference type="FunFam" id="3.30.63.10:FF:000002">
    <property type="entry name" value="Guanylate kinase 1"/>
    <property type="match status" value="1"/>
</dbReference>
<dbReference type="NCBIfam" id="TIGR03263">
    <property type="entry name" value="guanyl_kin"/>
    <property type="match status" value="1"/>
</dbReference>
<evidence type="ECO:0000259" key="9">
    <source>
        <dbReference type="PROSITE" id="PS50052"/>
    </source>
</evidence>
<dbReference type="PANTHER" id="PTHR23117:SF13">
    <property type="entry name" value="GUANYLATE KINASE"/>
    <property type="match status" value="1"/>
</dbReference>
<dbReference type="CDD" id="cd00071">
    <property type="entry name" value="GMPK"/>
    <property type="match status" value="1"/>
</dbReference>
<dbReference type="PROSITE" id="PS00856">
    <property type="entry name" value="GUANYLATE_KINASE_1"/>
    <property type="match status" value="1"/>
</dbReference>
<proteinExistence type="inferred from homology"/>
<feature type="domain" description="Guanylate kinase-like" evidence="9">
    <location>
        <begin position="11"/>
        <end position="194"/>
    </location>
</feature>
<name>A0A4T0IDQ4_WALIC</name>
<evidence type="ECO:0000313" key="12">
    <source>
        <dbReference type="Proteomes" id="UP000306954"/>
    </source>
</evidence>
<accession>A0A4T0IDQ4</accession>
<sequence>MSASVSARVPLSPLILCGPSGSGKSTLLGRLFDEYPNDFGFSISHTTRQPRDGETLGQSYHFVNKDVFQKLIHSGSFIEHAVFSNNFYGTSAKAVAEVGKQQRRCILDIDAQGVRSIKALHRDLQPTFVFVSPPSLDILAGRLAKRGSESEDSLKSRLDAAKSELDYAATGAFDHVIVNDSLDTAYDKLRGVALGVGAAHDTLPCF</sequence>
<evidence type="ECO:0000256" key="3">
    <source>
        <dbReference type="ARBA" id="ARBA00016296"/>
    </source>
</evidence>
<protein>
    <recommendedName>
        <fullName evidence="3">Guanylate kinase</fullName>
        <ecNumber evidence="2">2.7.4.8</ecNumber>
    </recommendedName>
    <alternativeName>
        <fullName evidence="8">GMP kinase</fullName>
    </alternativeName>
</protein>
<dbReference type="InterPro" id="IPR008144">
    <property type="entry name" value="Guanylate_kin-like_dom"/>
</dbReference>
<comment type="similarity">
    <text evidence="1">Belongs to the guanylate kinase family.</text>
</comment>
<comment type="caution">
    <text evidence="11">The sequence shown here is derived from an EMBL/GenBank/DDBJ whole genome shotgun (WGS) entry which is preliminary data.</text>
</comment>
<dbReference type="EMBL" id="SPOF01000009">
    <property type="protein sequence ID" value="TIB14928.1"/>
    <property type="molecule type" value="Genomic_DNA"/>
</dbReference>
<evidence type="ECO:0000313" key="11">
    <source>
        <dbReference type="EMBL" id="TIB38806.1"/>
    </source>
</evidence>
<dbReference type="InterPro" id="IPR027417">
    <property type="entry name" value="P-loop_NTPase"/>
</dbReference>
<dbReference type="GO" id="GO:0005829">
    <property type="term" value="C:cytosol"/>
    <property type="evidence" value="ECO:0007669"/>
    <property type="project" value="TreeGrafter"/>
</dbReference>
<dbReference type="InterPro" id="IPR008145">
    <property type="entry name" value="GK/Ca_channel_bsu"/>
</dbReference>
<keyword evidence="4" id="KW-0808">Transferase</keyword>
<evidence type="ECO:0000256" key="6">
    <source>
        <dbReference type="ARBA" id="ARBA00022777"/>
    </source>
</evidence>
<evidence type="ECO:0000256" key="1">
    <source>
        <dbReference type="ARBA" id="ARBA00005790"/>
    </source>
</evidence>
<dbReference type="Proteomes" id="UP000310689">
    <property type="component" value="Unassembled WGS sequence"/>
</dbReference>
<dbReference type="PANTHER" id="PTHR23117">
    <property type="entry name" value="GUANYLATE KINASE-RELATED"/>
    <property type="match status" value="1"/>
</dbReference>
<evidence type="ECO:0000313" key="13">
    <source>
        <dbReference type="Proteomes" id="UP000310689"/>
    </source>
</evidence>
<keyword evidence="5" id="KW-0547">Nucleotide-binding</keyword>
<dbReference type="Proteomes" id="UP000306954">
    <property type="component" value="Unassembled WGS sequence"/>
</dbReference>
<dbReference type="FunFam" id="3.40.50.300:FF:000776">
    <property type="entry name" value="Guanylate kinase 2"/>
    <property type="match status" value="1"/>
</dbReference>
<dbReference type="GO" id="GO:0005524">
    <property type="term" value="F:ATP binding"/>
    <property type="evidence" value="ECO:0007669"/>
    <property type="project" value="UniProtKB-KW"/>
</dbReference>
<evidence type="ECO:0000256" key="8">
    <source>
        <dbReference type="ARBA" id="ARBA00030128"/>
    </source>
</evidence>
<dbReference type="InterPro" id="IPR020590">
    <property type="entry name" value="Guanylate_kinase_CS"/>
</dbReference>
<gene>
    <name evidence="11" type="ORF">E3P86_01432</name>
    <name evidence="10" type="ORF">E3P90_01093</name>
</gene>
<dbReference type="EC" id="2.7.4.8" evidence="2"/>
<evidence type="ECO:0000256" key="5">
    <source>
        <dbReference type="ARBA" id="ARBA00022741"/>
    </source>
</evidence>
<dbReference type="SMART" id="SM00072">
    <property type="entry name" value="GuKc"/>
    <property type="match status" value="1"/>
</dbReference>
<evidence type="ECO:0000256" key="4">
    <source>
        <dbReference type="ARBA" id="ARBA00022679"/>
    </source>
</evidence>
<organism evidence="11 13">
    <name type="scientific">Wallemia ichthyophaga</name>
    <dbReference type="NCBI Taxonomy" id="245174"/>
    <lineage>
        <taxon>Eukaryota</taxon>
        <taxon>Fungi</taxon>
        <taxon>Dikarya</taxon>
        <taxon>Basidiomycota</taxon>
        <taxon>Wallemiomycotina</taxon>
        <taxon>Wallemiomycetes</taxon>
        <taxon>Wallemiales</taxon>
        <taxon>Wallemiaceae</taxon>
        <taxon>Wallemia</taxon>
    </lineage>
</organism>
<dbReference type="EMBL" id="SPOI01000049">
    <property type="protein sequence ID" value="TIB38806.1"/>
    <property type="molecule type" value="Genomic_DNA"/>
</dbReference>
<reference evidence="12 13" key="1">
    <citation type="submission" date="2019-03" db="EMBL/GenBank/DDBJ databases">
        <title>Sequencing 23 genomes of Wallemia ichthyophaga.</title>
        <authorList>
            <person name="Gostincar C."/>
        </authorList>
    </citation>
    <scope>NUCLEOTIDE SEQUENCE [LARGE SCALE GENOMIC DNA]</scope>
    <source>
        <strain evidence="11 13">EXF-6200</strain>
        <strain evidence="10 12">EXF-8621</strain>
    </source>
</reference>